<organism evidence="2 3">
    <name type="scientific">Mesorhizobium plurifarium</name>
    <dbReference type="NCBI Taxonomy" id="69974"/>
    <lineage>
        <taxon>Bacteria</taxon>
        <taxon>Pseudomonadati</taxon>
        <taxon>Pseudomonadota</taxon>
        <taxon>Alphaproteobacteria</taxon>
        <taxon>Hyphomicrobiales</taxon>
        <taxon>Phyllobacteriaceae</taxon>
        <taxon>Mesorhizobium</taxon>
    </lineage>
</organism>
<evidence type="ECO:0000313" key="2">
    <source>
        <dbReference type="EMBL" id="CDX18411.1"/>
    </source>
</evidence>
<dbReference type="EMBL" id="CCNB01000003">
    <property type="protein sequence ID" value="CDX18411.1"/>
    <property type="molecule type" value="Genomic_DNA"/>
</dbReference>
<evidence type="ECO:0000256" key="1">
    <source>
        <dbReference type="SAM" id="MobiDB-lite"/>
    </source>
</evidence>
<dbReference type="Proteomes" id="UP000046373">
    <property type="component" value="Unassembled WGS sequence"/>
</dbReference>
<proteinExistence type="predicted"/>
<accession>A0A090FHE4</accession>
<protein>
    <submittedName>
        <fullName evidence="2">Uncharacterized protein</fullName>
    </submittedName>
</protein>
<gene>
    <name evidence="2" type="ORF">MPLDJ20_110177</name>
</gene>
<name>A0A090FHE4_MESPL</name>
<reference evidence="2 3" key="1">
    <citation type="submission" date="2014-08" db="EMBL/GenBank/DDBJ databases">
        <authorList>
            <person name="Moulin Lionel"/>
        </authorList>
    </citation>
    <scope>NUCLEOTIDE SEQUENCE [LARGE SCALE GENOMIC DNA]</scope>
</reference>
<sequence>MGVAVSWRLCGAWAVLGLGGTCQNLGSSPPPKGGGEVSAKRTERGPSEGAPLSVSASPSHLSPLRTHFVGRGTLILRELSHPPPAMAVEPCMVMRAVGPRGRCRQAAAEHVRPRAGADGIVFHTFAQREIERRATAAEQTVEEAHRRDMRLAAGVFRGRRRRELVEMRFGFLTLAWGEPGRRQGARGFAGFGFLGRGGSAGFGGVLLRKGVISG</sequence>
<dbReference type="AlphaFoldDB" id="A0A090FHE4"/>
<feature type="region of interest" description="Disordered" evidence="1">
    <location>
        <begin position="24"/>
        <end position="62"/>
    </location>
</feature>
<evidence type="ECO:0000313" key="3">
    <source>
        <dbReference type="Proteomes" id="UP000046373"/>
    </source>
</evidence>